<keyword evidence="1" id="KW-0812">Transmembrane</keyword>
<evidence type="ECO:0000256" key="1">
    <source>
        <dbReference type="SAM" id="Phobius"/>
    </source>
</evidence>
<dbReference type="AlphaFoldDB" id="A0A1Y6ELK6"/>
<dbReference type="Proteomes" id="UP000194420">
    <property type="component" value="Unassembled WGS sequence"/>
</dbReference>
<evidence type="ECO:0000313" key="4">
    <source>
        <dbReference type="Proteomes" id="UP000194420"/>
    </source>
</evidence>
<proteinExistence type="predicted"/>
<organism evidence="3 4">
    <name type="scientific">Altererythrobacter xiamenensis</name>
    <dbReference type="NCBI Taxonomy" id="1316679"/>
    <lineage>
        <taxon>Bacteria</taxon>
        <taxon>Pseudomonadati</taxon>
        <taxon>Pseudomonadota</taxon>
        <taxon>Alphaproteobacteria</taxon>
        <taxon>Sphingomonadales</taxon>
        <taxon>Erythrobacteraceae</taxon>
        <taxon>Altererythrobacter</taxon>
    </lineage>
</organism>
<gene>
    <name evidence="3" type="ORF">SAMN06297468_0857</name>
</gene>
<dbReference type="PANTHER" id="PTHR43283">
    <property type="entry name" value="BETA-LACTAMASE-RELATED"/>
    <property type="match status" value="1"/>
</dbReference>
<reference evidence="4" key="1">
    <citation type="submission" date="2017-04" db="EMBL/GenBank/DDBJ databases">
        <authorList>
            <person name="Varghese N."/>
            <person name="Submissions S."/>
        </authorList>
    </citation>
    <scope>NUCLEOTIDE SEQUENCE [LARGE SCALE GENOMIC DNA]</scope>
</reference>
<dbReference type="OrthoDB" id="9804448at2"/>
<name>A0A1Y6ELK6_9SPHN</name>
<dbReference type="InterPro" id="IPR001466">
    <property type="entry name" value="Beta-lactam-related"/>
</dbReference>
<dbReference type="RefSeq" id="WP_086436728.1">
    <property type="nucleotide sequence ID" value="NZ_FXWG01000001.1"/>
</dbReference>
<feature type="transmembrane region" description="Helical" evidence="1">
    <location>
        <begin position="391"/>
        <end position="411"/>
    </location>
</feature>
<evidence type="ECO:0000313" key="3">
    <source>
        <dbReference type="EMBL" id="SMQ63457.1"/>
    </source>
</evidence>
<dbReference type="EMBL" id="FXWG01000001">
    <property type="protein sequence ID" value="SMQ63457.1"/>
    <property type="molecule type" value="Genomic_DNA"/>
</dbReference>
<dbReference type="SUPFAM" id="SSF56601">
    <property type="entry name" value="beta-lactamase/transpeptidase-like"/>
    <property type="match status" value="1"/>
</dbReference>
<protein>
    <submittedName>
        <fullName evidence="3">CubicO group peptidase, beta-lactamase class C family</fullName>
    </submittedName>
</protein>
<evidence type="ECO:0000259" key="2">
    <source>
        <dbReference type="Pfam" id="PF00144"/>
    </source>
</evidence>
<accession>A0A1Y6ELK6</accession>
<dbReference type="PANTHER" id="PTHR43283:SF18">
    <property type="match status" value="1"/>
</dbReference>
<dbReference type="InterPro" id="IPR012338">
    <property type="entry name" value="Beta-lactam/transpept-like"/>
</dbReference>
<sequence>MNYAKVLFAALIAICGWGALVYAALDQGWGNSAIAEEGDPDGFSQASREIAERENAGNISFILMASGKPAGEFHLSKGEPVDGQSVFQVASLGKWLTAWGIMALVEDGSIDLDAPVSTYLTRWQLPPSQFDASQVTARRLLSHTAGLTDGLGYNGFAEAAERQTLEASLTKAADASPDKIGGTVLGREPGSAWEYSGGGYTLLQLVIEEVSDRSFAAFMDERVFTPLGMERTTFDHAEAMELGLAENFTPEGGTEPFRWYTALAATSLFTTSDDLAAFMAAQAPNGSSTVLSANTIAAMRAPHASSMGADIWGLGAMLYAPDNSGGFIIGHDGSNEPAINTAARLDPATGDGIVVLSTGNPLLATRIAGEWVFWKTGNVDSLTFASRLPTALAVFAAGSLAILLMSSLLIWRRRRKSTTTSETRS</sequence>
<feature type="domain" description="Beta-lactamase-related" evidence="2">
    <location>
        <begin position="56"/>
        <end position="363"/>
    </location>
</feature>
<dbReference type="InterPro" id="IPR050789">
    <property type="entry name" value="Diverse_Enzym_Activities"/>
</dbReference>
<dbReference type="Gene3D" id="3.40.710.10">
    <property type="entry name" value="DD-peptidase/beta-lactamase superfamily"/>
    <property type="match status" value="1"/>
</dbReference>
<dbReference type="Pfam" id="PF00144">
    <property type="entry name" value="Beta-lactamase"/>
    <property type="match status" value="1"/>
</dbReference>
<keyword evidence="1" id="KW-1133">Transmembrane helix</keyword>
<keyword evidence="1" id="KW-0472">Membrane</keyword>
<keyword evidence="4" id="KW-1185">Reference proteome</keyword>